<evidence type="ECO:0000256" key="1">
    <source>
        <dbReference type="ARBA" id="ARBA00022801"/>
    </source>
</evidence>
<dbReference type="SUPFAM" id="SSF54637">
    <property type="entry name" value="Thioesterase/thiol ester dehydrase-isomerase"/>
    <property type="match status" value="1"/>
</dbReference>
<evidence type="ECO:0000259" key="2">
    <source>
        <dbReference type="Pfam" id="PF03061"/>
    </source>
</evidence>
<evidence type="ECO:0000313" key="4">
    <source>
        <dbReference type="Proteomes" id="UP000666915"/>
    </source>
</evidence>
<dbReference type="InterPro" id="IPR006683">
    <property type="entry name" value="Thioestr_dom"/>
</dbReference>
<evidence type="ECO:0000313" key="3">
    <source>
        <dbReference type="EMBL" id="MBO2445284.1"/>
    </source>
</evidence>
<dbReference type="EMBL" id="JAGEOK010000070">
    <property type="protein sequence ID" value="MBO2445284.1"/>
    <property type="molecule type" value="Genomic_DNA"/>
</dbReference>
<sequence>MEDLLVHAHSVHHDGVTVKPEDAAGILRDNFAPWVLELGLVVEEVGEGAAVLRLPWSDRLAREGGAMSGQALMAAADTAVVIAVAGAKGGFVPMTTVQLNTAFMRPVVGTDVLVTVKLGKLGRTLAFADIVMAANGATVAQASAVYAIIG</sequence>
<protein>
    <submittedName>
        <fullName evidence="3">PaaI family thioesterase</fullName>
    </submittedName>
</protein>
<gene>
    <name evidence="3" type="ORF">J4557_48065</name>
</gene>
<name>A0ABS3RI57_9ACTN</name>
<dbReference type="NCBIfam" id="TIGR00369">
    <property type="entry name" value="unchar_dom_1"/>
    <property type="match status" value="1"/>
</dbReference>
<dbReference type="CDD" id="cd03443">
    <property type="entry name" value="PaaI_thioesterase"/>
    <property type="match status" value="1"/>
</dbReference>
<dbReference type="Gene3D" id="3.10.129.10">
    <property type="entry name" value="Hotdog Thioesterase"/>
    <property type="match status" value="1"/>
</dbReference>
<keyword evidence="1" id="KW-0378">Hydrolase</keyword>
<feature type="domain" description="Thioesterase" evidence="2">
    <location>
        <begin position="65"/>
        <end position="131"/>
    </location>
</feature>
<accession>A0ABS3RI57</accession>
<dbReference type="InterPro" id="IPR029069">
    <property type="entry name" value="HotDog_dom_sf"/>
</dbReference>
<organism evidence="3 4">
    <name type="scientific">Actinomadura nitritigenes</name>
    <dbReference type="NCBI Taxonomy" id="134602"/>
    <lineage>
        <taxon>Bacteria</taxon>
        <taxon>Bacillati</taxon>
        <taxon>Actinomycetota</taxon>
        <taxon>Actinomycetes</taxon>
        <taxon>Streptosporangiales</taxon>
        <taxon>Thermomonosporaceae</taxon>
        <taxon>Actinomadura</taxon>
    </lineage>
</organism>
<keyword evidence="4" id="KW-1185">Reference proteome</keyword>
<dbReference type="RefSeq" id="WP_208274581.1">
    <property type="nucleotide sequence ID" value="NZ_BAAAGM010000118.1"/>
</dbReference>
<proteinExistence type="predicted"/>
<comment type="caution">
    <text evidence="3">The sequence shown here is derived from an EMBL/GenBank/DDBJ whole genome shotgun (WGS) entry which is preliminary data.</text>
</comment>
<dbReference type="Proteomes" id="UP000666915">
    <property type="component" value="Unassembled WGS sequence"/>
</dbReference>
<dbReference type="Pfam" id="PF03061">
    <property type="entry name" value="4HBT"/>
    <property type="match status" value="1"/>
</dbReference>
<reference evidence="3 4" key="1">
    <citation type="submission" date="2021-03" db="EMBL/GenBank/DDBJ databases">
        <authorList>
            <person name="Kanchanasin P."/>
            <person name="Saeng-In P."/>
            <person name="Phongsopitanun W."/>
            <person name="Yuki M."/>
            <person name="Kudo T."/>
            <person name="Ohkuma M."/>
            <person name="Tanasupawat S."/>
        </authorList>
    </citation>
    <scope>NUCLEOTIDE SEQUENCE [LARGE SCALE GENOMIC DNA]</scope>
    <source>
        <strain evidence="3 4">L46</strain>
    </source>
</reference>
<dbReference type="InterPro" id="IPR003736">
    <property type="entry name" value="PAAI_dom"/>
</dbReference>